<dbReference type="EMBL" id="JAKOGI010000084">
    <property type="protein sequence ID" value="KAJ8444872.1"/>
    <property type="molecule type" value="Genomic_DNA"/>
</dbReference>
<keyword evidence="3" id="KW-1185">Reference proteome</keyword>
<accession>A0A9Q1KLJ7</accession>
<comment type="caution">
    <text evidence="2">The sequence shown here is derived from an EMBL/GenBank/DDBJ whole genome shotgun (WGS) entry which is preliminary data.</text>
</comment>
<sequence>MSERKRAWRQSERKRARSPRERPSLRIMTSRRENGGSKEKKERSQYAPFVMAFPPLYDTKKMADFIRESFRWHWRRATHLPRPLPDDCQDLCPHFLLLKAERAALDFELPEMAQATFYAMLLNDAIELGLVSGFLTDDLKATLEELRWTSLEAWLSRTRGDLREASHVARAEWLTESERSRGIRERE</sequence>
<evidence type="ECO:0000313" key="2">
    <source>
        <dbReference type="EMBL" id="KAJ8444872.1"/>
    </source>
</evidence>
<dbReference type="Proteomes" id="UP001153076">
    <property type="component" value="Unassembled WGS sequence"/>
</dbReference>
<evidence type="ECO:0000313" key="3">
    <source>
        <dbReference type="Proteomes" id="UP001153076"/>
    </source>
</evidence>
<dbReference type="AlphaFoldDB" id="A0A9Q1KLJ7"/>
<evidence type="ECO:0000256" key="1">
    <source>
        <dbReference type="SAM" id="MobiDB-lite"/>
    </source>
</evidence>
<protein>
    <submittedName>
        <fullName evidence="2">Uncharacterized protein</fullName>
    </submittedName>
</protein>
<organism evidence="2 3">
    <name type="scientific">Carnegiea gigantea</name>
    <dbReference type="NCBI Taxonomy" id="171969"/>
    <lineage>
        <taxon>Eukaryota</taxon>
        <taxon>Viridiplantae</taxon>
        <taxon>Streptophyta</taxon>
        <taxon>Embryophyta</taxon>
        <taxon>Tracheophyta</taxon>
        <taxon>Spermatophyta</taxon>
        <taxon>Magnoliopsida</taxon>
        <taxon>eudicotyledons</taxon>
        <taxon>Gunneridae</taxon>
        <taxon>Pentapetalae</taxon>
        <taxon>Caryophyllales</taxon>
        <taxon>Cactineae</taxon>
        <taxon>Cactaceae</taxon>
        <taxon>Cactoideae</taxon>
        <taxon>Echinocereeae</taxon>
        <taxon>Carnegiea</taxon>
    </lineage>
</organism>
<proteinExistence type="predicted"/>
<name>A0A9Q1KLJ7_9CARY</name>
<feature type="region of interest" description="Disordered" evidence="1">
    <location>
        <begin position="1"/>
        <end position="43"/>
    </location>
</feature>
<gene>
    <name evidence="2" type="ORF">Cgig2_029803</name>
</gene>
<reference evidence="2" key="1">
    <citation type="submission" date="2022-04" db="EMBL/GenBank/DDBJ databases">
        <title>Carnegiea gigantea Genome sequencing and assembly v2.</title>
        <authorList>
            <person name="Copetti D."/>
            <person name="Sanderson M.J."/>
            <person name="Burquez A."/>
            <person name="Wojciechowski M.F."/>
        </authorList>
    </citation>
    <scope>NUCLEOTIDE SEQUENCE</scope>
    <source>
        <strain evidence="2">SGP5-SGP5p</strain>
        <tissue evidence="2">Aerial part</tissue>
    </source>
</reference>